<dbReference type="Gene3D" id="3.30.60.20">
    <property type="match status" value="1"/>
</dbReference>
<dbReference type="GO" id="GO:0000281">
    <property type="term" value="P:mitotic cytokinesis"/>
    <property type="evidence" value="ECO:0007669"/>
    <property type="project" value="TreeGrafter"/>
</dbReference>
<dbReference type="PANTHER" id="PTHR46199">
    <property type="entry name" value="RAC GTPASE-ACTIVATING PROTEIN 1"/>
    <property type="match status" value="1"/>
</dbReference>
<dbReference type="SUPFAM" id="SSF57889">
    <property type="entry name" value="Cysteine-rich domain"/>
    <property type="match status" value="1"/>
</dbReference>
<dbReference type="EMBL" id="BMAO01005714">
    <property type="protein sequence ID" value="GFR03432.1"/>
    <property type="molecule type" value="Genomic_DNA"/>
</dbReference>
<feature type="domain" description="Phorbol-ester/DAG-type" evidence="5">
    <location>
        <begin position="307"/>
        <end position="356"/>
    </location>
</feature>
<dbReference type="GO" id="GO:0005634">
    <property type="term" value="C:nucleus"/>
    <property type="evidence" value="ECO:0007669"/>
    <property type="project" value="TreeGrafter"/>
</dbReference>
<proteinExistence type="predicted"/>
<dbReference type="Proteomes" id="UP000887116">
    <property type="component" value="Unassembled WGS sequence"/>
</dbReference>
<gene>
    <name evidence="7" type="primary">Racgap1</name>
    <name evidence="7" type="ORF">TNCT_142561</name>
</gene>
<dbReference type="GO" id="GO:0005096">
    <property type="term" value="F:GTPase activator activity"/>
    <property type="evidence" value="ECO:0007669"/>
    <property type="project" value="TreeGrafter"/>
</dbReference>
<evidence type="ECO:0000313" key="8">
    <source>
        <dbReference type="Proteomes" id="UP000887116"/>
    </source>
</evidence>
<keyword evidence="3" id="KW-0175">Coiled coil</keyword>
<dbReference type="GO" id="GO:0097149">
    <property type="term" value="C:centralspindlin complex"/>
    <property type="evidence" value="ECO:0007669"/>
    <property type="project" value="TreeGrafter"/>
</dbReference>
<dbReference type="CDD" id="cd20821">
    <property type="entry name" value="C1_MgcRacGAP"/>
    <property type="match status" value="1"/>
</dbReference>
<dbReference type="InterPro" id="IPR008936">
    <property type="entry name" value="Rho_GTPase_activation_prot"/>
</dbReference>
<comment type="caution">
    <text evidence="7">The sequence shown here is derived from an EMBL/GenBank/DDBJ whole genome shotgun (WGS) entry which is preliminary data.</text>
</comment>
<dbReference type="GO" id="GO:0032154">
    <property type="term" value="C:cleavage furrow"/>
    <property type="evidence" value="ECO:0007669"/>
    <property type="project" value="TreeGrafter"/>
</dbReference>
<dbReference type="GO" id="GO:0007266">
    <property type="term" value="P:Rho protein signal transduction"/>
    <property type="evidence" value="ECO:0007669"/>
    <property type="project" value="TreeGrafter"/>
</dbReference>
<evidence type="ECO:0000256" key="2">
    <source>
        <dbReference type="ARBA" id="ARBA00022833"/>
    </source>
</evidence>
<dbReference type="GO" id="GO:0051233">
    <property type="term" value="C:spindle midzone"/>
    <property type="evidence" value="ECO:0007669"/>
    <property type="project" value="TreeGrafter"/>
</dbReference>
<dbReference type="PROSITE" id="PS00479">
    <property type="entry name" value="ZF_DAG_PE_1"/>
    <property type="match status" value="1"/>
</dbReference>
<dbReference type="AlphaFoldDB" id="A0A8X6LCF8"/>
<feature type="region of interest" description="Disordered" evidence="4">
    <location>
        <begin position="595"/>
        <end position="624"/>
    </location>
</feature>
<dbReference type="GO" id="GO:0030496">
    <property type="term" value="C:midbody"/>
    <property type="evidence" value="ECO:0007669"/>
    <property type="project" value="TreeGrafter"/>
</dbReference>
<evidence type="ECO:0000259" key="5">
    <source>
        <dbReference type="PROSITE" id="PS50081"/>
    </source>
</evidence>
<evidence type="ECO:0000256" key="3">
    <source>
        <dbReference type="SAM" id="Coils"/>
    </source>
</evidence>
<dbReference type="InterPro" id="IPR000198">
    <property type="entry name" value="RhoGAP_dom"/>
</dbReference>
<accession>A0A8X6LCF8</accession>
<feature type="domain" description="Rho-GAP" evidence="6">
    <location>
        <begin position="368"/>
        <end position="559"/>
    </location>
</feature>
<dbReference type="PROSITE" id="PS50238">
    <property type="entry name" value="RHOGAP"/>
    <property type="match status" value="1"/>
</dbReference>
<dbReference type="SUPFAM" id="SSF48350">
    <property type="entry name" value="GTPase activation domain, GAP"/>
    <property type="match status" value="1"/>
</dbReference>
<keyword evidence="1" id="KW-0479">Metal-binding</keyword>
<protein>
    <submittedName>
        <fullName evidence="7">Rac GTPase-activating protein 1</fullName>
    </submittedName>
</protein>
<dbReference type="Gene3D" id="1.10.555.10">
    <property type="entry name" value="Rho GTPase activation protein"/>
    <property type="match status" value="1"/>
</dbReference>
<evidence type="ECO:0000313" key="7">
    <source>
        <dbReference type="EMBL" id="GFR03432.1"/>
    </source>
</evidence>
<keyword evidence="8" id="KW-1185">Reference proteome</keyword>
<dbReference type="InterPro" id="IPR046349">
    <property type="entry name" value="C1-like_sf"/>
</dbReference>
<dbReference type="OrthoDB" id="2218807at2759"/>
<feature type="non-terminal residue" evidence="7">
    <location>
        <position position="1"/>
    </location>
</feature>
<evidence type="ECO:0000259" key="6">
    <source>
        <dbReference type="PROSITE" id="PS50238"/>
    </source>
</evidence>
<reference evidence="7" key="1">
    <citation type="submission" date="2020-07" db="EMBL/GenBank/DDBJ databases">
        <title>Multicomponent nature underlies the extraordinary mechanical properties of spider dragline silk.</title>
        <authorList>
            <person name="Kono N."/>
            <person name="Nakamura H."/>
            <person name="Mori M."/>
            <person name="Yoshida Y."/>
            <person name="Ohtoshi R."/>
            <person name="Malay A.D."/>
            <person name="Moran D.A.P."/>
            <person name="Tomita M."/>
            <person name="Numata K."/>
            <person name="Arakawa K."/>
        </authorList>
    </citation>
    <scope>NUCLEOTIDE SEQUENCE</scope>
</reference>
<organism evidence="7 8">
    <name type="scientific">Trichonephila clavata</name>
    <name type="common">Joro spider</name>
    <name type="synonym">Nephila clavata</name>
    <dbReference type="NCBI Taxonomy" id="2740835"/>
    <lineage>
        <taxon>Eukaryota</taxon>
        <taxon>Metazoa</taxon>
        <taxon>Ecdysozoa</taxon>
        <taxon>Arthropoda</taxon>
        <taxon>Chelicerata</taxon>
        <taxon>Arachnida</taxon>
        <taxon>Araneae</taxon>
        <taxon>Araneomorphae</taxon>
        <taxon>Entelegynae</taxon>
        <taxon>Araneoidea</taxon>
        <taxon>Nephilidae</taxon>
        <taxon>Trichonephila</taxon>
    </lineage>
</organism>
<sequence length="624" mass="71006">TLNNMEFQDKPRMSLIAQFDDLFRYSRVLTTECEEEFIYFAKNQANLVNKMKKTEEEIQILKEQNDIHETEKRKHDCQMRHMKNLLELEVKKRRKIETEKTFLEKKMSLIQKVLLNDDNKIDCQIKEKLFSLSNSDLDIQMEMQTDTLPVVDDTIGSLLSPSDIDNTVADERHLNCNVINLQKQLFETVTEESFNSIQMKQNLKENSTFDVKQPELDIQMIIHGISEIKESEASCRTDLNSMCEVSEIKNCKSHNNNESTSVAQLPNIMLELGSESIQSCGQRHQSHKIKTNLTSTPKDEGNSGERIHSFVSRPVIRAEKCYVCCKSIQFCKQNSKCTTCKRTCHPDCKERCPLPCVPITSPQSNSTGTIADYTSSASPKIPSAIICCINEIESRGFKNIGLYRKSGNGRDVRDLKEKLLKGKILDNLDKIDVHVICGAMKEFLRSLKDPLITISARKIFVEAANEDQIDEDISLKLLYDAVCSLPQSNKATLAFLLLHLHRVAESTECKMPCENLAKIFGPTVVGYSSPNLLNSSLLLETGQQCLVMQKLLKISTDLWQNLLKDDKTKILDTSQERNLSVSKVPVMSRLGPLYSSFRKRKSPPKKKFISPRNSRYTSKKGGKI</sequence>
<name>A0A8X6LCF8_TRICU</name>
<dbReference type="GO" id="GO:0046872">
    <property type="term" value="F:metal ion binding"/>
    <property type="evidence" value="ECO:0007669"/>
    <property type="project" value="UniProtKB-KW"/>
</dbReference>
<dbReference type="InterPro" id="IPR002219">
    <property type="entry name" value="PKC_DAG/PE"/>
</dbReference>
<feature type="coiled-coil region" evidence="3">
    <location>
        <begin position="44"/>
        <end position="73"/>
    </location>
</feature>
<dbReference type="SMART" id="SM00109">
    <property type="entry name" value="C1"/>
    <property type="match status" value="1"/>
</dbReference>
<feature type="compositionally biased region" description="Basic residues" evidence="4">
    <location>
        <begin position="597"/>
        <end position="609"/>
    </location>
</feature>
<dbReference type="GO" id="GO:0051256">
    <property type="term" value="P:mitotic spindle midzone assembly"/>
    <property type="evidence" value="ECO:0007669"/>
    <property type="project" value="TreeGrafter"/>
</dbReference>
<dbReference type="Pfam" id="PF00620">
    <property type="entry name" value="RhoGAP"/>
    <property type="match status" value="1"/>
</dbReference>
<keyword evidence="2" id="KW-0862">Zinc</keyword>
<evidence type="ECO:0000256" key="4">
    <source>
        <dbReference type="SAM" id="MobiDB-lite"/>
    </source>
</evidence>
<dbReference type="PROSITE" id="PS50081">
    <property type="entry name" value="ZF_DAG_PE_2"/>
    <property type="match status" value="1"/>
</dbReference>
<dbReference type="PANTHER" id="PTHR46199:SF3">
    <property type="entry name" value="RAC GTPASE-ACTIVATING PROTEIN 1"/>
    <property type="match status" value="1"/>
</dbReference>
<dbReference type="SMART" id="SM00324">
    <property type="entry name" value="RhoGAP"/>
    <property type="match status" value="1"/>
</dbReference>
<evidence type="ECO:0000256" key="1">
    <source>
        <dbReference type="ARBA" id="ARBA00022723"/>
    </source>
</evidence>